<feature type="compositionally biased region" description="Acidic residues" evidence="1">
    <location>
        <begin position="409"/>
        <end position="420"/>
    </location>
</feature>
<feature type="region of interest" description="Disordered" evidence="1">
    <location>
        <begin position="384"/>
        <end position="434"/>
    </location>
</feature>
<dbReference type="EMBL" id="FORO01000002">
    <property type="protein sequence ID" value="SFI60222.1"/>
    <property type="molecule type" value="Genomic_DNA"/>
</dbReference>
<keyword evidence="2" id="KW-0812">Transmembrane</keyword>
<evidence type="ECO:0008006" key="5">
    <source>
        <dbReference type="Google" id="ProtNLM"/>
    </source>
</evidence>
<proteinExistence type="predicted"/>
<dbReference type="OMA" id="YRSVEST"/>
<organism evidence="3 4">
    <name type="scientific">Natronobacterium gregoryi</name>
    <dbReference type="NCBI Taxonomy" id="44930"/>
    <lineage>
        <taxon>Archaea</taxon>
        <taxon>Methanobacteriati</taxon>
        <taxon>Methanobacteriota</taxon>
        <taxon>Stenosarchaea group</taxon>
        <taxon>Halobacteria</taxon>
        <taxon>Halobacteriales</taxon>
        <taxon>Natrialbaceae</taxon>
        <taxon>Natronobacterium</taxon>
    </lineage>
</organism>
<accession>A0A1I3JIW5</accession>
<dbReference type="InterPro" id="IPR035185">
    <property type="entry name" value="DUF5305"/>
</dbReference>
<keyword evidence="2" id="KW-0472">Membrane</keyword>
<feature type="transmembrane region" description="Helical" evidence="2">
    <location>
        <begin position="27"/>
        <end position="49"/>
    </location>
</feature>
<dbReference type="OrthoDB" id="270764at2157"/>
<sequence>MYRSDTDGERRDEEHAKRRLQLRVLFAEYRTALVITCVVLVVFGGWLSYGAYAAPPEETDQRLESSWSATGALAHEAMVSDATAVYPNGTVLENEPLYYTAVTPELDGEFVGGYEAETARNVALGVSIDLAYRAVEPDDGGDTVYWSQRENLASVSEKDVEPHEDVTADFTVDVTEVAATIDEIEADLEASPGATEIHIEIERTVEGEIEGDHRSVADEYQVPIEYDGSTYRIDDAGTDAYDESYDESKTVTVPATAGPLHTVGGPLLLVLGLAGTVGLAVGSRRLSEPTSTELEWLAYRNDREQFDELLTPVRLPASKLEFDEDDVLDGGTSERVPVETLADLAGVGIDVGAPVLFDRRTERYVVRHEEAAYVYEPPALESVFEPTARGGSNDGPARVDESDDRSTEPTDETTTDDSSERDERTETNSPVEDR</sequence>
<dbReference type="RefSeq" id="WP_005577716.1">
    <property type="nucleotide sequence ID" value="NZ_FORO01000002.1"/>
</dbReference>
<name>A0A1I3JIW5_9EURY</name>
<evidence type="ECO:0000313" key="4">
    <source>
        <dbReference type="Proteomes" id="UP000182829"/>
    </source>
</evidence>
<gene>
    <name evidence="3" type="ORF">SAMN05443661_102118</name>
</gene>
<dbReference type="Proteomes" id="UP000182829">
    <property type="component" value="Unassembled WGS sequence"/>
</dbReference>
<dbReference type="AlphaFoldDB" id="A0A1I3JIW5"/>
<evidence type="ECO:0000313" key="3">
    <source>
        <dbReference type="EMBL" id="SFI60222.1"/>
    </source>
</evidence>
<dbReference type="GeneID" id="14209126"/>
<protein>
    <recommendedName>
        <fullName evidence="5">DUF5305 domain-containing protein</fullName>
    </recommendedName>
</protein>
<reference evidence="3 4" key="1">
    <citation type="submission" date="2016-10" db="EMBL/GenBank/DDBJ databases">
        <authorList>
            <person name="de Groot N.N."/>
        </authorList>
    </citation>
    <scope>NUCLEOTIDE SEQUENCE [LARGE SCALE GENOMIC DNA]</scope>
    <source>
        <strain evidence="3 4">SP2</strain>
    </source>
</reference>
<keyword evidence="2" id="KW-1133">Transmembrane helix</keyword>
<evidence type="ECO:0000256" key="1">
    <source>
        <dbReference type="SAM" id="MobiDB-lite"/>
    </source>
</evidence>
<feature type="compositionally biased region" description="Basic and acidic residues" evidence="1">
    <location>
        <begin position="421"/>
        <end position="434"/>
    </location>
</feature>
<evidence type="ECO:0000256" key="2">
    <source>
        <dbReference type="SAM" id="Phobius"/>
    </source>
</evidence>
<feature type="compositionally biased region" description="Basic and acidic residues" evidence="1">
    <location>
        <begin position="397"/>
        <end position="408"/>
    </location>
</feature>
<dbReference type="Pfam" id="PF17231">
    <property type="entry name" value="DUF5305"/>
    <property type="match status" value="1"/>
</dbReference>